<reference evidence="1 2" key="1">
    <citation type="journal article" date="2016" name="Biochim. Biophys. Acta">
        <title>Characterization of red-shifted phycobilisomes isolated from the chlorophyll f-containing cyanobacterium Halomicronema hongdechloris.</title>
        <authorList>
            <person name="Li Y."/>
            <person name="Lin Y."/>
            <person name="Garvey C.J."/>
            <person name="Birch D."/>
            <person name="Corkery R.W."/>
            <person name="Loughlin P.C."/>
            <person name="Scheer H."/>
            <person name="Willows R.D."/>
            <person name="Chen M."/>
        </authorList>
    </citation>
    <scope>NUCLEOTIDE SEQUENCE [LARGE SCALE GENOMIC DNA]</scope>
    <source>
        <strain evidence="1 2">C2206</strain>
    </source>
</reference>
<organism evidence="1 2">
    <name type="scientific">Halomicronema hongdechloris C2206</name>
    <dbReference type="NCBI Taxonomy" id="1641165"/>
    <lineage>
        <taxon>Bacteria</taxon>
        <taxon>Bacillati</taxon>
        <taxon>Cyanobacteriota</taxon>
        <taxon>Cyanophyceae</taxon>
        <taxon>Nodosilineales</taxon>
        <taxon>Nodosilineaceae</taxon>
        <taxon>Halomicronema</taxon>
    </lineage>
</organism>
<dbReference type="AlphaFoldDB" id="A0A1Z3HSB9"/>
<dbReference type="Proteomes" id="UP000191901">
    <property type="component" value="Chromosome"/>
</dbReference>
<dbReference type="EMBL" id="CP021983">
    <property type="protein sequence ID" value="ASC73210.1"/>
    <property type="molecule type" value="Genomic_DNA"/>
</dbReference>
<accession>A0A1Z3HSB9</accession>
<sequence>MPTRPMVSDVDELRAALELATDDELKALIDLLFRPKFNPLDYVYTPNPLAVQSCSRQEQMALLEERFRFLAADGVTTLRRRSHQLSYRQILLQVCRHLQVSYDQSLSTADLEAEVFLHGMERTWERLSPQEKAVLQRRMRQELGNSQQFQALPLPLQRNPMGLLVKGSSALAVSSVLRPWLLQQLARQFAIHFAQYQVAKQALVQGGLTVANQVQSRAALQLASRGMAVNAARYGAARTLLAFLGPALWAWFAADLGWRAIATNYGRIIPVVFALAQIRLTRSQELEPASC</sequence>
<dbReference type="STRING" id="1641165.XM38_25690"/>
<dbReference type="PANTHER" id="PTHR37203:SF3">
    <property type="entry name" value="SLR0975 PROTEIN"/>
    <property type="match status" value="1"/>
</dbReference>
<dbReference type="KEGG" id="hhg:XM38_041720"/>
<gene>
    <name evidence="1" type="ORF">XM38_041720</name>
</gene>
<keyword evidence="2" id="KW-1185">Reference proteome</keyword>
<evidence type="ECO:0000313" key="2">
    <source>
        <dbReference type="Proteomes" id="UP000191901"/>
    </source>
</evidence>
<proteinExistence type="predicted"/>
<dbReference type="PANTHER" id="PTHR37203">
    <property type="match status" value="1"/>
</dbReference>
<evidence type="ECO:0000313" key="1">
    <source>
        <dbReference type="EMBL" id="ASC73210.1"/>
    </source>
</evidence>
<protein>
    <submittedName>
        <fullName evidence="1">Uncharacterized protein</fullName>
    </submittedName>
</protein>
<name>A0A1Z3HSB9_9CYAN</name>